<organism evidence="3 4">
    <name type="scientific">Labrys neptuniae</name>
    <dbReference type="NCBI Taxonomy" id="376174"/>
    <lineage>
        <taxon>Bacteria</taxon>
        <taxon>Pseudomonadati</taxon>
        <taxon>Pseudomonadota</taxon>
        <taxon>Alphaproteobacteria</taxon>
        <taxon>Hyphomicrobiales</taxon>
        <taxon>Xanthobacteraceae</taxon>
        <taxon>Labrys</taxon>
    </lineage>
</organism>
<dbReference type="Pfam" id="PF04326">
    <property type="entry name" value="SLFN_AlbA_2"/>
    <property type="match status" value="1"/>
</dbReference>
<evidence type="ECO:0000256" key="1">
    <source>
        <dbReference type="SAM" id="MobiDB-lite"/>
    </source>
</evidence>
<keyword evidence="3" id="KW-0067">ATP-binding</keyword>
<keyword evidence="3" id="KW-0547">Nucleotide-binding</keyword>
<dbReference type="Gene3D" id="3.30.565.60">
    <property type="match status" value="1"/>
</dbReference>
<name>A0ABV3PH95_9HYPH</name>
<evidence type="ECO:0000259" key="2">
    <source>
        <dbReference type="Pfam" id="PF04326"/>
    </source>
</evidence>
<dbReference type="PANTHER" id="PTHR30595:SF6">
    <property type="entry name" value="SCHLAFEN ALBA-2 DOMAIN-CONTAINING PROTEIN"/>
    <property type="match status" value="1"/>
</dbReference>
<dbReference type="InterPro" id="IPR007421">
    <property type="entry name" value="Schlafen_AlbA_2_dom"/>
</dbReference>
<dbReference type="EMBL" id="JBFNQD010000001">
    <property type="protein sequence ID" value="MEW9304699.1"/>
    <property type="molecule type" value="Genomic_DNA"/>
</dbReference>
<dbReference type="PANTHER" id="PTHR30595">
    <property type="entry name" value="GLPR-RELATED TRANSCRIPTIONAL REPRESSOR"/>
    <property type="match status" value="1"/>
</dbReference>
<evidence type="ECO:0000313" key="3">
    <source>
        <dbReference type="EMBL" id="MEW9304699.1"/>
    </source>
</evidence>
<dbReference type="InterPro" id="IPR038475">
    <property type="entry name" value="RecG_C_sf"/>
</dbReference>
<feature type="domain" description="Schlafen AlbA-2" evidence="2">
    <location>
        <begin position="21"/>
        <end position="139"/>
    </location>
</feature>
<dbReference type="InterPro" id="IPR038461">
    <property type="entry name" value="Schlafen_AlbA_2_dom_sf"/>
</dbReference>
<accession>A0ABV3PH95</accession>
<dbReference type="GO" id="GO:0005524">
    <property type="term" value="F:ATP binding"/>
    <property type="evidence" value="ECO:0007669"/>
    <property type="project" value="UniProtKB-KW"/>
</dbReference>
<dbReference type="Proteomes" id="UP001555786">
    <property type="component" value="Unassembled WGS sequence"/>
</dbReference>
<gene>
    <name evidence="3" type="ORF">ABXS05_04075</name>
</gene>
<evidence type="ECO:0000313" key="4">
    <source>
        <dbReference type="Proteomes" id="UP001555786"/>
    </source>
</evidence>
<protein>
    <submittedName>
        <fullName evidence="3">ATP-binding protein</fullName>
    </submittedName>
</protein>
<reference evidence="3 4" key="1">
    <citation type="submission" date="2024-07" db="EMBL/GenBank/DDBJ databases">
        <title>Description of Labrys sedimenti sp. nov., isolated from a diclofenac-degrading enrichment culture.</title>
        <authorList>
            <person name="Tancsics A."/>
            <person name="Csepanyi A."/>
        </authorList>
    </citation>
    <scope>NUCLEOTIDE SEQUENCE [LARGE SCALE GENOMIC DNA]</scope>
    <source>
        <strain evidence="3 4">LMG 23578</strain>
    </source>
</reference>
<dbReference type="Gene3D" id="3.30.950.30">
    <property type="entry name" value="Schlafen, AAA domain"/>
    <property type="match status" value="1"/>
</dbReference>
<keyword evidence="4" id="KW-1185">Reference proteome</keyword>
<feature type="region of interest" description="Disordered" evidence="1">
    <location>
        <begin position="454"/>
        <end position="476"/>
    </location>
</feature>
<comment type="caution">
    <text evidence="3">The sequence shown here is derived from an EMBL/GenBank/DDBJ whole genome shotgun (WGS) entry which is preliminary data.</text>
</comment>
<proteinExistence type="predicted"/>
<dbReference type="Pfam" id="PF13749">
    <property type="entry name" value="HATPase_c_4"/>
    <property type="match status" value="1"/>
</dbReference>
<dbReference type="RefSeq" id="WP_367623008.1">
    <property type="nucleotide sequence ID" value="NZ_JBFNQD010000001.1"/>
</dbReference>
<sequence>MSMQVRAISNEDAAALVQFEESHFQDLKAIEIPPAKLSNSISAFANTAAGDLYIGIDERVIDGAKTRSWRGFPDQEAANAIFQVLESLSPGTVYWDAEFLESPDLPGYVLHIVVQKTRSVLTSTAGTAYIRRGAQNLPVKGEAAMRALEYDKGIISFEDELVNAPVDWITNSATVIEFLLEQIPSAEPETWLASQLVLQNQKPTVAGALLFADEPQAMLPKRSAVKIFRFQTVEEGINREVMAFDPLTIEGPIYDLIDKAVAATKDIVESIKRIGGGGLQDVSYPHETLHEIVTNAILHRDYSIATDAQIRIYDDRVEVESPGRLPGHVTVQNVLEEQFARNPKIVRLINKFPNPPNKDVGEGLNTAFHAMRRIRLQDPEISERENSVVVFIRHTRLSSPAQIVMEYLDTHATITNQIGRDITGIRRDVQMKDVFVALRREGVLELVPGRRGNASAWRKTTRREPEPGDQLSLLPS</sequence>